<comment type="caution">
    <text evidence="2">The sequence shown here is derived from an EMBL/GenBank/DDBJ whole genome shotgun (WGS) entry which is preliminary data.</text>
</comment>
<accession>A0A8H7Z3R8</accession>
<name>A0A8H7Z3R8_AJECA</name>
<evidence type="ECO:0000313" key="2">
    <source>
        <dbReference type="EMBL" id="KAG5303594.1"/>
    </source>
</evidence>
<feature type="region of interest" description="Disordered" evidence="1">
    <location>
        <begin position="37"/>
        <end position="70"/>
    </location>
</feature>
<proteinExistence type="predicted"/>
<dbReference type="OrthoDB" id="10571237at2759"/>
<evidence type="ECO:0000313" key="3">
    <source>
        <dbReference type="Proteomes" id="UP000670092"/>
    </source>
</evidence>
<dbReference type="VEuPathDB" id="FungiDB:I7I52_01631"/>
<dbReference type="AlphaFoldDB" id="A0A8H7Z3R8"/>
<dbReference type="EMBL" id="JAEVHI010000001">
    <property type="protein sequence ID" value="KAG5303594.1"/>
    <property type="molecule type" value="Genomic_DNA"/>
</dbReference>
<feature type="compositionally biased region" description="Polar residues" evidence="1">
    <location>
        <begin position="37"/>
        <end position="46"/>
    </location>
</feature>
<reference evidence="2 3" key="1">
    <citation type="submission" date="2021-01" db="EMBL/GenBank/DDBJ databases">
        <title>Chromosome-level genome assembly of a human fungal pathogen reveals clustering of transcriptionally co-regulated genes.</title>
        <authorList>
            <person name="Voorhies M."/>
            <person name="Cohen S."/>
            <person name="Shea T.P."/>
            <person name="Petrus S."/>
            <person name="Munoz J.F."/>
            <person name="Poplawski S."/>
            <person name="Goldman W.E."/>
            <person name="Michael T."/>
            <person name="Cuomo C.A."/>
            <person name="Sil A."/>
            <person name="Beyhan S."/>
        </authorList>
    </citation>
    <scope>NUCLEOTIDE SEQUENCE [LARGE SCALE GENOMIC DNA]</scope>
    <source>
        <strain evidence="2 3">G184AR</strain>
    </source>
</reference>
<sequence>MPVSILQFKFFFVSQDFFAGASLCSGAWRFQISLPHQSGEGSQHTLPKNGRRQAERGAGGTNTRPHPSTLLLYGSGTSAGRARYWDVCAKSLRGLKSCSVS</sequence>
<dbReference type="Proteomes" id="UP000670092">
    <property type="component" value="Unassembled WGS sequence"/>
</dbReference>
<organism evidence="2 3">
    <name type="scientific">Ajellomyces capsulatus</name>
    <name type="common">Darling's disease fungus</name>
    <name type="synonym">Histoplasma capsulatum</name>
    <dbReference type="NCBI Taxonomy" id="5037"/>
    <lineage>
        <taxon>Eukaryota</taxon>
        <taxon>Fungi</taxon>
        <taxon>Dikarya</taxon>
        <taxon>Ascomycota</taxon>
        <taxon>Pezizomycotina</taxon>
        <taxon>Eurotiomycetes</taxon>
        <taxon>Eurotiomycetidae</taxon>
        <taxon>Onygenales</taxon>
        <taxon>Ajellomycetaceae</taxon>
        <taxon>Histoplasma</taxon>
    </lineage>
</organism>
<gene>
    <name evidence="2" type="ORF">I7I52_01631</name>
</gene>
<protein>
    <submittedName>
        <fullName evidence="2">Uncharacterized protein</fullName>
    </submittedName>
</protein>
<evidence type="ECO:0000256" key="1">
    <source>
        <dbReference type="SAM" id="MobiDB-lite"/>
    </source>
</evidence>